<protein>
    <submittedName>
        <fullName evidence="2">Alpha/beta-hydrolase</fullName>
    </submittedName>
</protein>
<keyword evidence="2" id="KW-0378">Hydrolase</keyword>
<dbReference type="Pfam" id="PF00975">
    <property type="entry name" value="Thioesterase"/>
    <property type="match status" value="1"/>
</dbReference>
<dbReference type="EMBL" id="KZ826377">
    <property type="protein sequence ID" value="PYI03689.1"/>
    <property type="molecule type" value="Genomic_DNA"/>
</dbReference>
<organism evidence="2 3">
    <name type="scientific">Aspergillus sclerotiicarbonarius (strain CBS 121057 / IBT 28362)</name>
    <dbReference type="NCBI Taxonomy" id="1448318"/>
    <lineage>
        <taxon>Eukaryota</taxon>
        <taxon>Fungi</taxon>
        <taxon>Dikarya</taxon>
        <taxon>Ascomycota</taxon>
        <taxon>Pezizomycotina</taxon>
        <taxon>Eurotiomycetes</taxon>
        <taxon>Eurotiomycetidae</taxon>
        <taxon>Eurotiales</taxon>
        <taxon>Aspergillaceae</taxon>
        <taxon>Aspergillus</taxon>
        <taxon>Aspergillus subgen. Circumdati</taxon>
    </lineage>
</organism>
<accession>A0A319ES13</accession>
<proteinExistence type="predicted"/>
<dbReference type="InterPro" id="IPR029058">
    <property type="entry name" value="AB_hydrolase_fold"/>
</dbReference>
<sequence length="259" mass="28905">MDENPCQIQSGPETNVPSTPLILFHDAGGTVFPYFCLGDLHRPVYGVGNTHFDRGGKWTHGIREMGVVYTHLLRSVIGSGNVILGGWSLGGCVALEVASRLMQLPQYTVRGVIMIDTVFPTRTVTDQYPRTIAEVAASFQLPSQMSETRRSQAQQCILHAHEMQRDWRPPRFATGPPPAVLVRAADPVHLEAERTPHYIDLVRSSSYLGWEEYATSFIQTCLEIPGNHFTLFDDPHIDRATTQIREACAILTHDNDRPV</sequence>
<name>A0A319ES13_ASPSB</name>
<dbReference type="Gene3D" id="3.40.50.1820">
    <property type="entry name" value="alpha/beta hydrolase"/>
    <property type="match status" value="1"/>
</dbReference>
<dbReference type="VEuPathDB" id="FungiDB:BO78DRAFT_374511"/>
<dbReference type="SMART" id="SM00824">
    <property type="entry name" value="PKS_TE"/>
    <property type="match status" value="1"/>
</dbReference>
<dbReference type="InterPro" id="IPR001031">
    <property type="entry name" value="Thioesterase"/>
</dbReference>
<dbReference type="OrthoDB" id="10253869at2759"/>
<evidence type="ECO:0000313" key="3">
    <source>
        <dbReference type="Proteomes" id="UP000248423"/>
    </source>
</evidence>
<dbReference type="AlphaFoldDB" id="A0A319ES13"/>
<dbReference type="Proteomes" id="UP000248423">
    <property type="component" value="Unassembled WGS sequence"/>
</dbReference>
<dbReference type="GO" id="GO:0016787">
    <property type="term" value="F:hydrolase activity"/>
    <property type="evidence" value="ECO:0007669"/>
    <property type="project" value="UniProtKB-KW"/>
</dbReference>
<evidence type="ECO:0000313" key="2">
    <source>
        <dbReference type="EMBL" id="PYI03689.1"/>
    </source>
</evidence>
<keyword evidence="3" id="KW-1185">Reference proteome</keyword>
<evidence type="ECO:0000259" key="1">
    <source>
        <dbReference type="SMART" id="SM00824"/>
    </source>
</evidence>
<reference evidence="2 3" key="1">
    <citation type="submission" date="2018-02" db="EMBL/GenBank/DDBJ databases">
        <title>The genomes of Aspergillus section Nigri reveals drivers in fungal speciation.</title>
        <authorList>
            <consortium name="DOE Joint Genome Institute"/>
            <person name="Vesth T.C."/>
            <person name="Nybo J."/>
            <person name="Theobald S."/>
            <person name="Brandl J."/>
            <person name="Frisvad J.C."/>
            <person name="Nielsen K.F."/>
            <person name="Lyhne E.K."/>
            <person name="Kogle M.E."/>
            <person name="Kuo A."/>
            <person name="Riley R."/>
            <person name="Clum A."/>
            <person name="Nolan M."/>
            <person name="Lipzen A."/>
            <person name="Salamov A."/>
            <person name="Henrissat B."/>
            <person name="Wiebenga A."/>
            <person name="De vries R.P."/>
            <person name="Grigoriev I.V."/>
            <person name="Mortensen U.H."/>
            <person name="Andersen M.R."/>
            <person name="Baker S.E."/>
        </authorList>
    </citation>
    <scope>NUCLEOTIDE SEQUENCE [LARGE SCALE GENOMIC DNA]</scope>
    <source>
        <strain evidence="2 3">CBS 121057</strain>
    </source>
</reference>
<dbReference type="SUPFAM" id="SSF53474">
    <property type="entry name" value="alpha/beta-Hydrolases"/>
    <property type="match status" value="1"/>
</dbReference>
<gene>
    <name evidence="2" type="ORF">BO78DRAFT_374511</name>
</gene>
<dbReference type="InterPro" id="IPR020802">
    <property type="entry name" value="TesA-like"/>
</dbReference>
<feature type="domain" description="Thioesterase TesA-like" evidence="1">
    <location>
        <begin position="35"/>
        <end position="241"/>
    </location>
</feature>